<evidence type="ECO:0000256" key="1">
    <source>
        <dbReference type="SAM" id="MobiDB-lite"/>
    </source>
</evidence>
<dbReference type="KEGG" id="cng:CNAG_00501"/>
<reference evidence="2 3" key="1">
    <citation type="journal article" date="2014" name="PLoS Genet.">
        <title>Analysis of the genome and transcriptome of Cryptococcus neoformans var. grubii reveals complex RNA expression and microevolution leading to virulence attenuation.</title>
        <authorList>
            <person name="Janbon G."/>
            <person name="Ormerod K.L."/>
            <person name="Paulet D."/>
            <person name="Byrnes E.J.III."/>
            <person name="Yadav V."/>
            <person name="Chatterjee G."/>
            <person name="Mullapudi N."/>
            <person name="Hon C.C."/>
            <person name="Billmyre R.B."/>
            <person name="Brunel F."/>
            <person name="Bahn Y.S."/>
            <person name="Chen W."/>
            <person name="Chen Y."/>
            <person name="Chow E.W."/>
            <person name="Coppee J.Y."/>
            <person name="Floyd-Averette A."/>
            <person name="Gaillardin C."/>
            <person name="Gerik K.J."/>
            <person name="Goldberg J."/>
            <person name="Gonzalez-Hilarion S."/>
            <person name="Gujja S."/>
            <person name="Hamlin J.L."/>
            <person name="Hsueh Y.P."/>
            <person name="Ianiri G."/>
            <person name="Jones S."/>
            <person name="Kodira C.D."/>
            <person name="Kozubowski L."/>
            <person name="Lam W."/>
            <person name="Marra M."/>
            <person name="Mesner L.D."/>
            <person name="Mieczkowski P.A."/>
            <person name="Moyrand F."/>
            <person name="Nielsen K."/>
            <person name="Proux C."/>
            <person name="Rossignol T."/>
            <person name="Schein J.E."/>
            <person name="Sun S."/>
            <person name="Wollschlaeger C."/>
            <person name="Wood I.A."/>
            <person name="Zeng Q."/>
            <person name="Neuveglise C."/>
            <person name="Newlon C.S."/>
            <person name="Perfect J.R."/>
            <person name="Lodge J.K."/>
            <person name="Idnurm A."/>
            <person name="Stajich J.E."/>
            <person name="Kronstad J.W."/>
            <person name="Sanyal K."/>
            <person name="Heitman J."/>
            <person name="Fraser J.A."/>
            <person name="Cuomo C.A."/>
            <person name="Dietrich F.S."/>
        </authorList>
    </citation>
    <scope>NUCLEOTIDE SEQUENCE [LARGE SCALE GENOMIC DNA]</scope>
    <source>
        <strain evidence="3">H99 / ATCC 208821 / CBS 10515 / FGSC 9487</strain>
    </source>
</reference>
<organism evidence="2 3">
    <name type="scientific">Cryptococcus neoformans (strain H99 / ATCC 208821 / CBS 10515 / FGSC 9487)</name>
    <name type="common">Cryptococcus neoformans var. grubii serotype A</name>
    <dbReference type="NCBI Taxonomy" id="235443"/>
    <lineage>
        <taxon>Eukaryota</taxon>
        <taxon>Fungi</taxon>
        <taxon>Dikarya</taxon>
        <taxon>Basidiomycota</taxon>
        <taxon>Agaricomycotina</taxon>
        <taxon>Tremellomycetes</taxon>
        <taxon>Tremellales</taxon>
        <taxon>Cryptococcaceae</taxon>
        <taxon>Cryptococcus</taxon>
        <taxon>Cryptococcus neoformans species complex</taxon>
    </lineage>
</organism>
<feature type="region of interest" description="Disordered" evidence="1">
    <location>
        <begin position="106"/>
        <end position="148"/>
    </location>
</feature>
<dbReference type="HOGENOM" id="CLU_056030_0_0_1"/>
<keyword evidence="3" id="KW-1185">Reference proteome</keyword>
<evidence type="ECO:0000313" key="2">
    <source>
        <dbReference type="EMBL" id="AFR92632.2"/>
    </source>
</evidence>
<dbReference type="AlphaFoldDB" id="J9VE91"/>
<feature type="compositionally biased region" description="Basic and acidic residues" evidence="1">
    <location>
        <begin position="429"/>
        <end position="443"/>
    </location>
</feature>
<dbReference type="Proteomes" id="UP000010091">
    <property type="component" value="Chromosome 1"/>
</dbReference>
<protein>
    <submittedName>
        <fullName evidence="2">Uncharacterized protein</fullName>
    </submittedName>
</protein>
<feature type="region of interest" description="Disordered" evidence="1">
    <location>
        <begin position="28"/>
        <end position="49"/>
    </location>
</feature>
<feature type="region of interest" description="Disordered" evidence="1">
    <location>
        <begin position="410"/>
        <end position="453"/>
    </location>
</feature>
<name>J9VE91_CRYN9</name>
<proteinExistence type="predicted"/>
<dbReference type="OrthoDB" id="2565396at2759"/>
<evidence type="ECO:0000313" key="3">
    <source>
        <dbReference type="Proteomes" id="UP000010091"/>
    </source>
</evidence>
<dbReference type="RefSeq" id="XP_012046332.1">
    <property type="nucleotide sequence ID" value="XM_012190942.1"/>
</dbReference>
<feature type="compositionally biased region" description="Low complexity" evidence="1">
    <location>
        <begin position="135"/>
        <end position="148"/>
    </location>
</feature>
<dbReference type="VEuPathDB" id="FungiDB:CNAG_00501"/>
<gene>
    <name evidence="2" type="ORF">CNAG_00501</name>
</gene>
<sequence length="453" mass="47937">MRITVSYCIISSSRFLVFHVSLASRTMPSSPRRIPDLDNNSSLDPMTPPPSLVTTYSRSTLLSLATPDLPPPNPLRLQTFSLILRPSISNDELGMSEDLSTLLDGKPVSEVMPVHRDDKGRPKVAKSSSAGRPVSTRQNSGSSTSSSTSEVLFHFTSATTVPSEINPPQVLMEFSNPFSSQNSLGLGVPIKLGPRKSSASSIFQGFPASVNSSSSSLHIAPNGRSLNVISGARDSLTLGKELGRMRLGRRDSLDSVGSSVSAQSSVSFPGGGLNPFAPPFFHLSASEDNPKPLVKPFTAARSSFHVPQVPQVPQPVQIQTASLPLPRPSSLPQRPGPLPPVFIKRESAALPQPMALPDIAPLGREWEGENALSGNEKRRMSAVAGGSIGSLSSLSGLGALGNTCGVGIRSRSGSNASSDGEWNRSPVGKRPERLARLGERLRESMSQGRAAKA</sequence>
<feature type="compositionally biased region" description="Polar residues" evidence="1">
    <location>
        <begin position="411"/>
        <end position="420"/>
    </location>
</feature>
<accession>J9VE91</accession>
<dbReference type="EMBL" id="CP003820">
    <property type="protein sequence ID" value="AFR92632.2"/>
    <property type="molecule type" value="Genomic_DNA"/>
</dbReference>
<dbReference type="GeneID" id="23884301"/>